<evidence type="ECO:0008006" key="3">
    <source>
        <dbReference type="Google" id="ProtNLM"/>
    </source>
</evidence>
<dbReference type="AlphaFoldDB" id="A0A2T5K0L9"/>
<reference evidence="1 2" key="1">
    <citation type="submission" date="2018-04" db="EMBL/GenBank/DDBJ databases">
        <title>Genomic Encyclopedia of Type Strains, Phase III (KMG-III): the genomes of soil and plant-associated and newly described type strains.</title>
        <authorList>
            <person name="Whitman W."/>
        </authorList>
    </citation>
    <scope>NUCLEOTIDE SEQUENCE [LARGE SCALE GENOMIC DNA]</scope>
    <source>
        <strain evidence="1 2">KA25</strain>
    </source>
</reference>
<evidence type="ECO:0000313" key="1">
    <source>
        <dbReference type="EMBL" id="PTR15965.1"/>
    </source>
</evidence>
<evidence type="ECO:0000313" key="2">
    <source>
        <dbReference type="Proteomes" id="UP000244060"/>
    </source>
</evidence>
<dbReference type="Proteomes" id="UP000244060">
    <property type="component" value="Unassembled WGS sequence"/>
</dbReference>
<dbReference type="RefSeq" id="WP_181318516.1">
    <property type="nucleotide sequence ID" value="NZ_CP090021.1"/>
</dbReference>
<dbReference type="Gene3D" id="2.60.120.1140">
    <property type="entry name" value="Protein of unknown function DUF192"/>
    <property type="match status" value="1"/>
</dbReference>
<keyword evidence="2" id="KW-1185">Reference proteome</keyword>
<name>A0A2T5K0L9_9RHOB</name>
<dbReference type="PANTHER" id="PTHR37953:SF1">
    <property type="entry name" value="UPF0127 PROTEIN MJ1496"/>
    <property type="match status" value="1"/>
</dbReference>
<organism evidence="1 2">
    <name type="scientific">Cereibacter azotoformans</name>
    <dbReference type="NCBI Taxonomy" id="43057"/>
    <lineage>
        <taxon>Bacteria</taxon>
        <taxon>Pseudomonadati</taxon>
        <taxon>Pseudomonadota</taxon>
        <taxon>Alphaproteobacteria</taxon>
        <taxon>Rhodobacterales</taxon>
        <taxon>Paracoccaceae</taxon>
        <taxon>Cereibacter</taxon>
    </lineage>
</organism>
<proteinExistence type="predicted"/>
<dbReference type="Pfam" id="PF02643">
    <property type="entry name" value="DUF192"/>
    <property type="match status" value="1"/>
</dbReference>
<gene>
    <name evidence="1" type="ORF">C8J28_113112</name>
</gene>
<dbReference type="EMBL" id="QAOT01000013">
    <property type="protein sequence ID" value="PTR15965.1"/>
    <property type="molecule type" value="Genomic_DNA"/>
</dbReference>
<protein>
    <recommendedName>
        <fullName evidence="3">DUF192 domain-containing protein</fullName>
    </recommendedName>
</protein>
<dbReference type="InterPro" id="IPR038695">
    <property type="entry name" value="Saro_0823-like_sf"/>
</dbReference>
<dbReference type="InterPro" id="IPR003795">
    <property type="entry name" value="DUF192"/>
</dbReference>
<sequence length="165" mass="17196">MGSGGASASATGLRALALALVLVPGAVRADCRPDTVELRTETGATVRFAVEIADSPEERSRGLMHRKSLPRSSGMLFLFDEPHRASFWMRNTLIPLDMIFAGPDGTVKSVHAEAVPGDLTPITGGDGIQSVLEINGGLARALGIGPGTVLRHPGIAQAMAAWPCD</sequence>
<comment type="caution">
    <text evidence="1">The sequence shown here is derived from an EMBL/GenBank/DDBJ whole genome shotgun (WGS) entry which is preliminary data.</text>
</comment>
<accession>A0A2T5K0L9</accession>
<dbReference type="PANTHER" id="PTHR37953">
    <property type="entry name" value="UPF0127 PROTEIN MJ1496"/>
    <property type="match status" value="1"/>
</dbReference>